<evidence type="ECO:0000313" key="10">
    <source>
        <dbReference type="EMBL" id="NML67479.1"/>
    </source>
</evidence>
<evidence type="ECO:0000256" key="1">
    <source>
        <dbReference type="ARBA" id="ARBA00000847"/>
    </source>
</evidence>
<sequence length="193" mass="21501">MTPTTPPTDFDPQHNPWQTMSSEPKYQNPWIRVREDQVINPKGGPGIYGVVSMRNKAIGIVPVDAEGNTWLVGQYRYTLGEYSWEIPMGGGPVELDILESAQRELREETGLLAARWTRIARLHTSNSVTDEEGFVFLAEDLTQADWEPEETEDLRLWKLPLAQAVALALDDTITDAISVAGLLKAERVLAGRG</sequence>
<proteinExistence type="inferred from homology"/>
<comment type="cofactor">
    <cofactor evidence="2">
        <name>Mg(2+)</name>
        <dbReference type="ChEBI" id="CHEBI:18420"/>
    </cofactor>
</comment>
<evidence type="ECO:0000256" key="7">
    <source>
        <dbReference type="ARBA" id="ARBA00032272"/>
    </source>
</evidence>
<organism evidence="10 11">
    <name type="scientific">Hymenobacter polaris</name>
    <dbReference type="NCBI Taxonomy" id="2682546"/>
    <lineage>
        <taxon>Bacteria</taxon>
        <taxon>Pseudomonadati</taxon>
        <taxon>Bacteroidota</taxon>
        <taxon>Cytophagia</taxon>
        <taxon>Cytophagales</taxon>
        <taxon>Hymenobacteraceae</taxon>
        <taxon>Hymenobacter</taxon>
    </lineage>
</organism>
<dbReference type="Proteomes" id="UP000559626">
    <property type="component" value="Unassembled WGS sequence"/>
</dbReference>
<keyword evidence="5 10" id="KW-0378">Hydrolase</keyword>
<dbReference type="InterPro" id="IPR000086">
    <property type="entry name" value="NUDIX_hydrolase_dom"/>
</dbReference>
<dbReference type="PROSITE" id="PS51462">
    <property type="entry name" value="NUDIX"/>
    <property type="match status" value="1"/>
</dbReference>
<feature type="region of interest" description="Disordered" evidence="8">
    <location>
        <begin position="1"/>
        <end position="26"/>
    </location>
</feature>
<comment type="caution">
    <text evidence="10">The sequence shown here is derived from an EMBL/GenBank/DDBJ whole genome shotgun (WGS) entry which is preliminary data.</text>
</comment>
<dbReference type="Pfam" id="PF00293">
    <property type="entry name" value="NUDIX"/>
    <property type="match status" value="1"/>
</dbReference>
<reference evidence="10 11" key="1">
    <citation type="submission" date="2020-04" db="EMBL/GenBank/DDBJ databases">
        <title>Hymenobacter polaris sp. nov., isolated from Arctic soil.</title>
        <authorList>
            <person name="Dahal R.H."/>
        </authorList>
    </citation>
    <scope>NUCLEOTIDE SEQUENCE [LARGE SCALE GENOMIC DNA]</scope>
    <source>
        <strain evidence="10 11">RP-2-7</strain>
    </source>
</reference>
<dbReference type="RefSeq" id="WP_169533141.1">
    <property type="nucleotide sequence ID" value="NZ_JABBGH010000003.1"/>
</dbReference>
<dbReference type="EMBL" id="JABBGH010000003">
    <property type="protein sequence ID" value="NML67479.1"/>
    <property type="molecule type" value="Genomic_DNA"/>
</dbReference>
<dbReference type="AlphaFoldDB" id="A0A7Y0AHP4"/>
<comment type="similarity">
    <text evidence="3">Belongs to the Nudix hydrolase family. NudK subfamily.</text>
</comment>
<evidence type="ECO:0000259" key="9">
    <source>
        <dbReference type="PROSITE" id="PS51462"/>
    </source>
</evidence>
<evidence type="ECO:0000256" key="2">
    <source>
        <dbReference type="ARBA" id="ARBA00001946"/>
    </source>
</evidence>
<gene>
    <name evidence="10" type="ORF">HHL22_19935</name>
</gene>
<dbReference type="GO" id="GO:0006753">
    <property type="term" value="P:nucleoside phosphate metabolic process"/>
    <property type="evidence" value="ECO:0007669"/>
    <property type="project" value="TreeGrafter"/>
</dbReference>
<keyword evidence="11" id="KW-1185">Reference proteome</keyword>
<feature type="domain" description="Nudix hydrolase" evidence="9">
    <location>
        <begin position="53"/>
        <end position="183"/>
    </location>
</feature>
<dbReference type="InterPro" id="IPR015797">
    <property type="entry name" value="NUDIX_hydrolase-like_dom_sf"/>
</dbReference>
<dbReference type="GO" id="GO:0019693">
    <property type="term" value="P:ribose phosphate metabolic process"/>
    <property type="evidence" value="ECO:0007669"/>
    <property type="project" value="TreeGrafter"/>
</dbReference>
<dbReference type="PANTHER" id="PTHR11839:SF18">
    <property type="entry name" value="NUDIX HYDROLASE DOMAIN-CONTAINING PROTEIN"/>
    <property type="match status" value="1"/>
</dbReference>
<dbReference type="SUPFAM" id="SSF55811">
    <property type="entry name" value="Nudix"/>
    <property type="match status" value="1"/>
</dbReference>
<dbReference type="CDD" id="cd24161">
    <property type="entry name" value="NUDIX_ADPRase_Ndx2"/>
    <property type="match status" value="1"/>
</dbReference>
<comment type="catalytic activity">
    <reaction evidence="1">
        <text>GDP-alpha-D-mannose + H2O = alpha-D-mannose 1-phosphate + GMP + 2 H(+)</text>
        <dbReference type="Rhea" id="RHEA:27978"/>
        <dbReference type="ChEBI" id="CHEBI:15377"/>
        <dbReference type="ChEBI" id="CHEBI:15378"/>
        <dbReference type="ChEBI" id="CHEBI:57527"/>
        <dbReference type="ChEBI" id="CHEBI:58115"/>
        <dbReference type="ChEBI" id="CHEBI:58409"/>
    </reaction>
</comment>
<evidence type="ECO:0000256" key="6">
    <source>
        <dbReference type="ARBA" id="ARBA00032162"/>
    </source>
</evidence>
<dbReference type="PANTHER" id="PTHR11839">
    <property type="entry name" value="UDP/ADP-SUGAR PYROPHOSPHATASE"/>
    <property type="match status" value="1"/>
</dbReference>
<evidence type="ECO:0000256" key="4">
    <source>
        <dbReference type="ARBA" id="ARBA00016377"/>
    </source>
</evidence>
<dbReference type="GO" id="GO:0016787">
    <property type="term" value="F:hydrolase activity"/>
    <property type="evidence" value="ECO:0007669"/>
    <property type="project" value="UniProtKB-KW"/>
</dbReference>
<evidence type="ECO:0000256" key="8">
    <source>
        <dbReference type="SAM" id="MobiDB-lite"/>
    </source>
</evidence>
<evidence type="ECO:0000256" key="3">
    <source>
        <dbReference type="ARBA" id="ARBA00007275"/>
    </source>
</evidence>
<evidence type="ECO:0000256" key="5">
    <source>
        <dbReference type="ARBA" id="ARBA00022801"/>
    </source>
</evidence>
<accession>A0A7Y0AHP4</accession>
<dbReference type="Gene3D" id="3.90.79.10">
    <property type="entry name" value="Nucleoside Triphosphate Pyrophosphohydrolase"/>
    <property type="match status" value="1"/>
</dbReference>
<protein>
    <recommendedName>
        <fullName evidence="4">GDP-mannose pyrophosphatase</fullName>
    </recommendedName>
    <alternativeName>
        <fullName evidence="6">GDP-mannose hydrolase</fullName>
    </alternativeName>
    <alternativeName>
        <fullName evidence="7">GDPMK</fullName>
    </alternativeName>
</protein>
<evidence type="ECO:0000313" key="11">
    <source>
        <dbReference type="Proteomes" id="UP000559626"/>
    </source>
</evidence>
<feature type="compositionally biased region" description="Polar residues" evidence="8">
    <location>
        <begin position="15"/>
        <end position="25"/>
    </location>
</feature>
<name>A0A7Y0AHP4_9BACT</name>